<reference evidence="1" key="1">
    <citation type="submission" date="2020-08" db="EMBL/GenBank/DDBJ databases">
        <title>Multicomponent nature underlies the extraordinary mechanical properties of spider dragline silk.</title>
        <authorList>
            <person name="Kono N."/>
            <person name="Nakamura H."/>
            <person name="Mori M."/>
            <person name="Yoshida Y."/>
            <person name="Ohtoshi R."/>
            <person name="Malay A.D."/>
            <person name="Moran D.A.P."/>
            <person name="Tomita M."/>
            <person name="Numata K."/>
            <person name="Arakawa K."/>
        </authorList>
    </citation>
    <scope>NUCLEOTIDE SEQUENCE</scope>
</reference>
<accession>A0A8X6TTR4</accession>
<gene>
    <name evidence="1" type="primary">AVEN_211212_1</name>
    <name evidence="1" type="ORF">NPIL_486221</name>
</gene>
<comment type="caution">
    <text evidence="1">The sequence shown here is derived from an EMBL/GenBank/DDBJ whole genome shotgun (WGS) entry which is preliminary data.</text>
</comment>
<dbReference type="AlphaFoldDB" id="A0A8X6TTR4"/>
<evidence type="ECO:0000313" key="2">
    <source>
        <dbReference type="Proteomes" id="UP000887013"/>
    </source>
</evidence>
<evidence type="ECO:0000313" key="1">
    <source>
        <dbReference type="EMBL" id="GFT49223.1"/>
    </source>
</evidence>
<protein>
    <submittedName>
        <fullName evidence="1">DUF1758 domain-containing protein</fullName>
    </submittedName>
</protein>
<keyword evidence="2" id="KW-1185">Reference proteome</keyword>
<name>A0A8X6TTR4_NEPPI</name>
<dbReference type="Proteomes" id="UP000887013">
    <property type="component" value="Unassembled WGS sequence"/>
</dbReference>
<dbReference type="OrthoDB" id="6427575at2759"/>
<organism evidence="1 2">
    <name type="scientific">Nephila pilipes</name>
    <name type="common">Giant wood spider</name>
    <name type="synonym">Nephila maculata</name>
    <dbReference type="NCBI Taxonomy" id="299642"/>
    <lineage>
        <taxon>Eukaryota</taxon>
        <taxon>Metazoa</taxon>
        <taxon>Ecdysozoa</taxon>
        <taxon>Arthropoda</taxon>
        <taxon>Chelicerata</taxon>
        <taxon>Arachnida</taxon>
        <taxon>Araneae</taxon>
        <taxon>Araneomorphae</taxon>
        <taxon>Entelegynae</taxon>
        <taxon>Araneoidea</taxon>
        <taxon>Nephilidae</taxon>
        <taxon>Nephila</taxon>
    </lineage>
</organism>
<dbReference type="EMBL" id="BMAW01111706">
    <property type="protein sequence ID" value="GFT49223.1"/>
    <property type="molecule type" value="Genomic_DNA"/>
</dbReference>
<proteinExistence type="predicted"/>
<sequence length="186" mass="21602">MEDRGLSLTFDFKELSNNRQISLSFGADYIWDLKKRFKCLNSSLVVIQTVFRWSLLGRCDERTDSTLINFILSERKLISAEMRCFWELGSLGIRRDEIDSGMEHKEGLKEFNLSVKLVENKYCIKLIGEKSMQEKLGNNSEMPLRCFKGLVENFKSIRCCIKSIERLLTVTSKNESLFHLPHHAVV</sequence>